<dbReference type="EMBL" id="VUNA01000016">
    <property type="protein sequence ID" value="MST71211.1"/>
    <property type="molecule type" value="Genomic_DNA"/>
</dbReference>
<keyword evidence="1" id="KW-0285">Flavoprotein</keyword>
<sequence length="179" mass="19438">MAKKVTVISTSIRPNSNSELLAKSFAEGAEAAGNEVAFITLKDKDIRFCRGCLSCHQTGKCIIQDDVAPIMDAVLHADVVVWATPIYYFEMSGQMKTLIDRMNPMYPMDYRFRDVYFLATAADEGEDVFEKAETGLTGWLDCFPKTTLKGSVYCGGVTGGGEISGNAKLAEARALGAQV</sequence>
<proteinExistence type="predicted"/>
<dbReference type="InterPro" id="IPR051796">
    <property type="entry name" value="ISF_SsuE-like"/>
</dbReference>
<keyword evidence="2" id="KW-0288">FMN</keyword>
<dbReference type="GO" id="GO:0016491">
    <property type="term" value="F:oxidoreductase activity"/>
    <property type="evidence" value="ECO:0007669"/>
    <property type="project" value="InterPro"/>
</dbReference>
<gene>
    <name evidence="4" type="ORF">FYJ65_07830</name>
</gene>
<dbReference type="SUPFAM" id="SSF52218">
    <property type="entry name" value="Flavoproteins"/>
    <property type="match status" value="1"/>
</dbReference>
<dbReference type="InterPro" id="IPR005025">
    <property type="entry name" value="FMN_Rdtase-like_dom"/>
</dbReference>
<accession>A0A6N7XNW6</accession>
<dbReference type="Pfam" id="PF03358">
    <property type="entry name" value="FMN_red"/>
    <property type="match status" value="1"/>
</dbReference>
<dbReference type="AlphaFoldDB" id="A0A6N7XNW6"/>
<keyword evidence="5" id="KW-1185">Reference proteome</keyword>
<evidence type="ECO:0000313" key="4">
    <source>
        <dbReference type="EMBL" id="MST71211.1"/>
    </source>
</evidence>
<name>A0A6N7XNW6_9FIRM</name>
<evidence type="ECO:0000256" key="2">
    <source>
        <dbReference type="ARBA" id="ARBA00022643"/>
    </source>
</evidence>
<dbReference type="PANTHER" id="PTHR43278:SF2">
    <property type="entry name" value="IRON-SULFUR FLAVOPROTEIN"/>
    <property type="match status" value="1"/>
</dbReference>
<dbReference type="Proteomes" id="UP000469424">
    <property type="component" value="Unassembled WGS sequence"/>
</dbReference>
<feature type="domain" description="NADPH-dependent FMN reductase-like" evidence="3">
    <location>
        <begin position="4"/>
        <end position="123"/>
    </location>
</feature>
<dbReference type="InterPro" id="IPR029039">
    <property type="entry name" value="Flavoprotein-like_sf"/>
</dbReference>
<organism evidence="4 5">
    <name type="scientific">Mogibacterium kristiansenii</name>
    <dbReference type="NCBI Taxonomy" id="2606708"/>
    <lineage>
        <taxon>Bacteria</taxon>
        <taxon>Bacillati</taxon>
        <taxon>Bacillota</taxon>
        <taxon>Clostridia</taxon>
        <taxon>Peptostreptococcales</taxon>
        <taxon>Anaerovoracaceae</taxon>
        <taxon>Mogibacterium</taxon>
    </lineage>
</organism>
<dbReference type="PANTHER" id="PTHR43278">
    <property type="entry name" value="NAD(P)H-DEPENDENT FMN-CONTAINING OXIDOREDUCTASE YWQN-RELATED"/>
    <property type="match status" value="1"/>
</dbReference>
<evidence type="ECO:0000259" key="3">
    <source>
        <dbReference type="Pfam" id="PF03358"/>
    </source>
</evidence>
<evidence type="ECO:0000256" key="1">
    <source>
        <dbReference type="ARBA" id="ARBA00022630"/>
    </source>
</evidence>
<evidence type="ECO:0000313" key="5">
    <source>
        <dbReference type="Proteomes" id="UP000469424"/>
    </source>
</evidence>
<comment type="caution">
    <text evidence="4">The sequence shown here is derived from an EMBL/GenBank/DDBJ whole genome shotgun (WGS) entry which is preliminary data.</text>
</comment>
<reference evidence="4 5" key="1">
    <citation type="submission" date="2019-08" db="EMBL/GenBank/DDBJ databases">
        <title>In-depth cultivation of the pig gut microbiome towards novel bacterial diversity and tailored functional studies.</title>
        <authorList>
            <person name="Wylensek D."/>
            <person name="Hitch T.C.A."/>
            <person name="Clavel T."/>
        </authorList>
    </citation>
    <scope>NUCLEOTIDE SEQUENCE [LARGE SCALE GENOMIC DNA]</scope>
    <source>
        <strain evidence="4 5">WCA-MUC-591-APC-4B</strain>
    </source>
</reference>
<protein>
    <submittedName>
        <fullName evidence="4">Flavodoxin family protein</fullName>
    </submittedName>
</protein>
<dbReference type="RefSeq" id="WP_154554772.1">
    <property type="nucleotide sequence ID" value="NZ_VUNA01000016.1"/>
</dbReference>
<dbReference type="Gene3D" id="3.40.50.360">
    <property type="match status" value="1"/>
</dbReference>